<reference evidence="7" key="2">
    <citation type="submission" date="2019-10" db="EMBL/GenBank/DDBJ databases">
        <title>Conservation and host-specific expression of non-tandemly repeated heterogenous ribosome RNA gene in arbuscular mycorrhizal fungi.</title>
        <authorList>
            <person name="Maeda T."/>
            <person name="Kobayashi Y."/>
            <person name="Nakagawa T."/>
            <person name="Ezawa T."/>
            <person name="Yamaguchi K."/>
            <person name="Bino T."/>
            <person name="Nishimoto Y."/>
            <person name="Shigenobu S."/>
            <person name="Kawaguchi M."/>
        </authorList>
    </citation>
    <scope>NUCLEOTIDE SEQUENCE</scope>
    <source>
        <strain evidence="7">HR1</strain>
    </source>
</reference>
<dbReference type="SUPFAM" id="SSF56112">
    <property type="entry name" value="Protein kinase-like (PK-like)"/>
    <property type="match status" value="1"/>
</dbReference>
<dbReference type="Proteomes" id="UP000247702">
    <property type="component" value="Unassembled WGS sequence"/>
</dbReference>
<dbReference type="InterPro" id="IPR008271">
    <property type="entry name" value="Ser/Thr_kinase_AS"/>
</dbReference>
<dbReference type="InterPro" id="IPR011009">
    <property type="entry name" value="Kinase-like_dom_sf"/>
</dbReference>
<dbReference type="SMART" id="SM00220">
    <property type="entry name" value="S_TKc"/>
    <property type="match status" value="1"/>
</dbReference>
<dbReference type="InterPro" id="IPR051681">
    <property type="entry name" value="Ser/Thr_Kinases-Pseudokinases"/>
</dbReference>
<dbReference type="CDD" id="cd13999">
    <property type="entry name" value="STKc_MAP3K-like"/>
    <property type="match status" value="1"/>
</dbReference>
<dbReference type="Proteomes" id="UP000615446">
    <property type="component" value="Unassembled WGS sequence"/>
</dbReference>
<keyword evidence="1" id="KW-0808">Transferase</keyword>
<dbReference type="Gene3D" id="3.30.200.20">
    <property type="entry name" value="Phosphorylase Kinase, domain 1"/>
    <property type="match status" value="1"/>
</dbReference>
<dbReference type="Gene3D" id="1.10.510.10">
    <property type="entry name" value="Transferase(Phosphotransferase) domain 1"/>
    <property type="match status" value="1"/>
</dbReference>
<dbReference type="PANTHER" id="PTHR44329:SF288">
    <property type="entry name" value="MITOGEN-ACTIVATED PROTEIN KINASE KINASE KINASE 20"/>
    <property type="match status" value="1"/>
</dbReference>
<dbReference type="EMBL" id="BEXD01003779">
    <property type="protein sequence ID" value="GBC01961.1"/>
    <property type="molecule type" value="Genomic_DNA"/>
</dbReference>
<evidence type="ECO:0000256" key="1">
    <source>
        <dbReference type="ARBA" id="ARBA00022679"/>
    </source>
</evidence>
<evidence type="ECO:0000259" key="5">
    <source>
        <dbReference type="PROSITE" id="PS50011"/>
    </source>
</evidence>
<organism evidence="6 8">
    <name type="scientific">Rhizophagus clarus</name>
    <dbReference type="NCBI Taxonomy" id="94130"/>
    <lineage>
        <taxon>Eukaryota</taxon>
        <taxon>Fungi</taxon>
        <taxon>Fungi incertae sedis</taxon>
        <taxon>Mucoromycota</taxon>
        <taxon>Glomeromycotina</taxon>
        <taxon>Glomeromycetes</taxon>
        <taxon>Glomerales</taxon>
        <taxon>Glomeraceae</taxon>
        <taxon>Rhizophagus</taxon>
    </lineage>
</organism>
<keyword evidence="3 7" id="KW-0418">Kinase</keyword>
<dbReference type="PRINTS" id="PR00109">
    <property type="entry name" value="TYRKINASE"/>
</dbReference>
<keyword evidence="2" id="KW-0547">Nucleotide-binding</keyword>
<keyword evidence="4" id="KW-0067">ATP-binding</keyword>
<dbReference type="EMBL" id="BLAL01000228">
    <property type="protein sequence ID" value="GES93465.1"/>
    <property type="molecule type" value="Genomic_DNA"/>
</dbReference>
<evidence type="ECO:0000256" key="2">
    <source>
        <dbReference type="ARBA" id="ARBA00022741"/>
    </source>
</evidence>
<evidence type="ECO:0000313" key="7">
    <source>
        <dbReference type="EMBL" id="GES93465.1"/>
    </source>
</evidence>
<dbReference type="Pfam" id="PF07714">
    <property type="entry name" value="PK_Tyr_Ser-Thr"/>
    <property type="match status" value="1"/>
</dbReference>
<dbReference type="PROSITE" id="PS00108">
    <property type="entry name" value="PROTEIN_KINASE_ST"/>
    <property type="match status" value="1"/>
</dbReference>
<dbReference type="PANTHER" id="PTHR44329">
    <property type="entry name" value="SERINE/THREONINE-PROTEIN KINASE TNNI3K-RELATED"/>
    <property type="match status" value="1"/>
</dbReference>
<evidence type="ECO:0000313" key="8">
    <source>
        <dbReference type="Proteomes" id="UP000247702"/>
    </source>
</evidence>
<proteinExistence type="predicted"/>
<dbReference type="PROSITE" id="PS50011">
    <property type="entry name" value="PROTEIN_KINASE_DOM"/>
    <property type="match status" value="1"/>
</dbReference>
<evidence type="ECO:0000256" key="4">
    <source>
        <dbReference type="ARBA" id="ARBA00022840"/>
    </source>
</evidence>
<reference evidence="6 8" key="1">
    <citation type="submission" date="2017-11" db="EMBL/GenBank/DDBJ databases">
        <title>The genome of Rhizophagus clarus HR1 reveals common genetic basis of auxotrophy among arbuscular mycorrhizal fungi.</title>
        <authorList>
            <person name="Kobayashi Y."/>
        </authorList>
    </citation>
    <scope>NUCLEOTIDE SEQUENCE [LARGE SCALE GENOMIC DNA]</scope>
    <source>
        <strain evidence="6 8">HR1</strain>
    </source>
</reference>
<keyword evidence="8" id="KW-1185">Reference proteome</keyword>
<feature type="domain" description="Protein kinase" evidence="5">
    <location>
        <begin position="105"/>
        <end position="366"/>
    </location>
</feature>
<protein>
    <submittedName>
        <fullName evidence="7">Kinase-like protein</fullName>
    </submittedName>
</protein>
<dbReference type="FunFam" id="3.30.200.20:FF:000180">
    <property type="entry name" value="serine/threonine-protein kinase STY46-like"/>
    <property type="match status" value="1"/>
</dbReference>
<dbReference type="GO" id="GO:0004674">
    <property type="term" value="F:protein serine/threonine kinase activity"/>
    <property type="evidence" value="ECO:0007669"/>
    <property type="project" value="TreeGrafter"/>
</dbReference>
<comment type="caution">
    <text evidence="6">The sequence shown here is derived from an EMBL/GenBank/DDBJ whole genome shotgun (WGS) entry which is preliminary data.</text>
</comment>
<evidence type="ECO:0000256" key="3">
    <source>
        <dbReference type="ARBA" id="ARBA00022777"/>
    </source>
</evidence>
<name>A0A2Z6RIQ8_9GLOM</name>
<evidence type="ECO:0000313" key="6">
    <source>
        <dbReference type="EMBL" id="GBC01961.1"/>
    </source>
</evidence>
<sequence>MAPFQTIEHHTDIALEHETTHTLNEKPLAEVITLCQERGISTEGDKPTLIQALLDWKLFARPVPAPSTPRLFSVDGSNGLKQDKICSLSSLFLDSDACEIRFEDLEIGRKVGSGGFKDCYAGKYKGQAVAVGEIRVVNFSESDLKETKHEINVLKQLRHENIIQFIGISTNTKQLYIVTEFCDNGDLFDYMRKVPKPPFTQQIMFMHDIALGITYLHTRRPSIIHRDLKSMNILISENLRAKINDFGLARIRPKANASMHTQCGTPNWQAPEFWTPNPSYTEKVDVYAAALIFWEILTWGEAGYPYQNFNEHQLYEAVRDRDIRPPIWELKNYPTTLLTLIQEMWQKRPSARPSMAQVVDSLVQYLS</sequence>
<accession>A0A2Z6RIQ8</accession>
<dbReference type="InterPro" id="IPR000719">
    <property type="entry name" value="Prot_kinase_dom"/>
</dbReference>
<dbReference type="InterPro" id="IPR001245">
    <property type="entry name" value="Ser-Thr/Tyr_kinase_cat_dom"/>
</dbReference>
<dbReference type="OrthoDB" id="4062651at2759"/>
<dbReference type="AlphaFoldDB" id="A0A2Z6RIQ8"/>
<dbReference type="GO" id="GO:0005524">
    <property type="term" value="F:ATP binding"/>
    <property type="evidence" value="ECO:0007669"/>
    <property type="project" value="UniProtKB-KW"/>
</dbReference>
<gene>
    <name evidence="7" type="ORF">RCL2_002020900</name>
    <name evidence="6" type="ORF">RclHR1_00440027</name>
</gene>